<dbReference type="PROSITE" id="PS50931">
    <property type="entry name" value="HTH_LYSR"/>
    <property type="match status" value="1"/>
</dbReference>
<organism evidence="6">
    <name type="scientific">Aliivibrio wodanis</name>
    <dbReference type="NCBI Taxonomy" id="80852"/>
    <lineage>
        <taxon>Bacteria</taxon>
        <taxon>Pseudomonadati</taxon>
        <taxon>Pseudomonadota</taxon>
        <taxon>Gammaproteobacteria</taxon>
        <taxon>Vibrionales</taxon>
        <taxon>Vibrionaceae</taxon>
        <taxon>Aliivibrio</taxon>
    </lineage>
</organism>
<dbReference type="GO" id="GO:0003677">
    <property type="term" value="F:DNA binding"/>
    <property type="evidence" value="ECO:0007669"/>
    <property type="project" value="UniProtKB-KW"/>
</dbReference>
<dbReference type="InterPro" id="IPR036388">
    <property type="entry name" value="WH-like_DNA-bd_sf"/>
</dbReference>
<evidence type="ECO:0000256" key="4">
    <source>
        <dbReference type="ARBA" id="ARBA00023163"/>
    </source>
</evidence>
<sequence>MAKDLFATLDLNLLKTFLILSQELNMRKASERLLVSQPAISQALQKLRNHFDDELFIKVHHGLKATPFSEELAENIQPYLDGLSSILNRSENFQPSELQNTLKIALAPQVLSCLSGALFHAIKEQAPNVELQLFNWSSSTFDDLIKGRLDIAINYEYDKVSKELITHNLMTVTGCVIIRNDHPIQKKIATPYDFKGYELASLIIPGWNDNKSLASEVLRDLNIDHKVGFRSELPMALIDVVQHTDMYFPSTSLFPLHQYARLRRIDLTLNDVPLNYPIHSYYHQRHKKNPFHNWLNQLITDLLLKAHHKSSYQESQPNQK</sequence>
<dbReference type="Gene3D" id="3.40.190.10">
    <property type="entry name" value="Periplasmic binding protein-like II"/>
    <property type="match status" value="2"/>
</dbReference>
<dbReference type="Pfam" id="PF03466">
    <property type="entry name" value="LysR_substrate"/>
    <property type="match status" value="1"/>
</dbReference>
<name>A0A5Q4ZQI5_9GAMM</name>
<comment type="similarity">
    <text evidence="1">Belongs to the LysR transcriptional regulatory family.</text>
</comment>
<evidence type="ECO:0000256" key="2">
    <source>
        <dbReference type="ARBA" id="ARBA00023015"/>
    </source>
</evidence>
<evidence type="ECO:0000259" key="5">
    <source>
        <dbReference type="PROSITE" id="PS50931"/>
    </source>
</evidence>
<protein>
    <submittedName>
        <fullName evidence="6">HTH-type transcriptional regulator YidZ</fullName>
    </submittedName>
</protein>
<dbReference type="InterPro" id="IPR005119">
    <property type="entry name" value="LysR_subst-bd"/>
</dbReference>
<dbReference type="PRINTS" id="PR00039">
    <property type="entry name" value="HTHLYSR"/>
</dbReference>
<dbReference type="Pfam" id="PF00126">
    <property type="entry name" value="HTH_1"/>
    <property type="match status" value="1"/>
</dbReference>
<evidence type="ECO:0000256" key="1">
    <source>
        <dbReference type="ARBA" id="ARBA00009437"/>
    </source>
</evidence>
<dbReference type="AlphaFoldDB" id="A0A5Q4ZQI5"/>
<keyword evidence="2" id="KW-0805">Transcription regulation</keyword>
<dbReference type="SUPFAM" id="SSF53850">
    <property type="entry name" value="Periplasmic binding protein-like II"/>
    <property type="match status" value="1"/>
</dbReference>
<keyword evidence="4" id="KW-0804">Transcription</keyword>
<dbReference type="InterPro" id="IPR036390">
    <property type="entry name" value="WH_DNA-bd_sf"/>
</dbReference>
<keyword evidence="3" id="KW-0238">DNA-binding</keyword>
<dbReference type="InterPro" id="IPR000847">
    <property type="entry name" value="LysR_HTH_N"/>
</dbReference>
<dbReference type="GO" id="GO:0003700">
    <property type="term" value="F:DNA-binding transcription factor activity"/>
    <property type="evidence" value="ECO:0007669"/>
    <property type="project" value="InterPro"/>
</dbReference>
<evidence type="ECO:0000313" key="6">
    <source>
        <dbReference type="EMBL" id="VVV04884.1"/>
    </source>
</evidence>
<gene>
    <name evidence="6" type="primary">yidZ_2</name>
    <name evidence="6" type="ORF">AW0309160_02293</name>
</gene>
<proteinExistence type="inferred from homology"/>
<dbReference type="Gene3D" id="1.10.10.10">
    <property type="entry name" value="Winged helix-like DNA-binding domain superfamily/Winged helix DNA-binding domain"/>
    <property type="match status" value="1"/>
</dbReference>
<dbReference type="EMBL" id="LR721750">
    <property type="protein sequence ID" value="VVV04884.1"/>
    <property type="molecule type" value="Genomic_DNA"/>
</dbReference>
<evidence type="ECO:0000256" key="3">
    <source>
        <dbReference type="ARBA" id="ARBA00023125"/>
    </source>
</evidence>
<dbReference type="SUPFAM" id="SSF46785">
    <property type="entry name" value="Winged helix' DNA-binding domain"/>
    <property type="match status" value="1"/>
</dbReference>
<accession>A0A5Q4ZQI5</accession>
<dbReference type="PANTHER" id="PTHR30118:SF11">
    <property type="entry name" value="HTH-TYPE TRANSCRIPTIONAL REGULATOR YIDZ"/>
    <property type="match status" value="1"/>
</dbReference>
<dbReference type="PANTHER" id="PTHR30118">
    <property type="entry name" value="HTH-TYPE TRANSCRIPTIONAL REGULATOR LEUO-RELATED"/>
    <property type="match status" value="1"/>
</dbReference>
<feature type="domain" description="HTH lysR-type" evidence="5">
    <location>
        <begin position="9"/>
        <end position="66"/>
    </location>
</feature>
<dbReference type="InterPro" id="IPR050389">
    <property type="entry name" value="LysR-type_TF"/>
</dbReference>
<reference evidence="6" key="1">
    <citation type="submission" date="2019-09" db="EMBL/GenBank/DDBJ databases">
        <authorList>
            <person name="Hjerde E."/>
        </authorList>
    </citation>
    <scope>NUCLEOTIDE SEQUENCE</scope>
    <source>
        <strain evidence="6">06/09/160</strain>
    </source>
</reference>